<proteinExistence type="predicted"/>
<reference evidence="2 3" key="1">
    <citation type="submission" date="2023-01" db="EMBL/GenBank/DDBJ databases">
        <title>Novel species of the genus Vogesella isolated from rivers.</title>
        <authorList>
            <person name="Lu H."/>
        </authorList>
    </citation>
    <scope>NUCLEOTIDE SEQUENCE [LARGE SCALE GENOMIC DNA]</scope>
    <source>
        <strain evidence="2 3">DC21W</strain>
    </source>
</reference>
<gene>
    <name evidence="2" type="ORF">PQU95_13365</name>
</gene>
<feature type="transmembrane region" description="Helical" evidence="1">
    <location>
        <begin position="79"/>
        <end position="102"/>
    </location>
</feature>
<dbReference type="EMBL" id="JAQQLF010000016">
    <property type="protein sequence ID" value="MDC7718203.1"/>
    <property type="molecule type" value="Genomic_DNA"/>
</dbReference>
<evidence type="ECO:0000313" key="3">
    <source>
        <dbReference type="Proteomes" id="UP001219956"/>
    </source>
</evidence>
<keyword evidence="1" id="KW-1133">Transmembrane helix</keyword>
<dbReference type="InterPro" id="IPR007313">
    <property type="entry name" value="FxsA"/>
</dbReference>
<dbReference type="RefSeq" id="WP_272752466.1">
    <property type="nucleotide sequence ID" value="NZ_JAQQLF010000016.1"/>
</dbReference>
<keyword evidence="1" id="KW-0812">Transmembrane</keyword>
<accession>A0ABT5J1D3</accession>
<dbReference type="Proteomes" id="UP001219956">
    <property type="component" value="Unassembled WGS sequence"/>
</dbReference>
<dbReference type="NCBIfam" id="NF008528">
    <property type="entry name" value="PRK11463.1-2"/>
    <property type="match status" value="1"/>
</dbReference>
<dbReference type="PANTHER" id="PTHR35335">
    <property type="entry name" value="UPF0716 PROTEIN FXSA"/>
    <property type="match status" value="1"/>
</dbReference>
<keyword evidence="3" id="KW-1185">Reference proteome</keyword>
<organism evidence="2 3">
    <name type="scientific">Vogesella aquatica</name>
    <dbReference type="NCBI Taxonomy" id="2984206"/>
    <lineage>
        <taxon>Bacteria</taxon>
        <taxon>Pseudomonadati</taxon>
        <taxon>Pseudomonadota</taxon>
        <taxon>Betaproteobacteria</taxon>
        <taxon>Neisseriales</taxon>
        <taxon>Chromobacteriaceae</taxon>
        <taxon>Vogesella</taxon>
    </lineage>
</organism>
<feature type="transmembrane region" description="Helical" evidence="1">
    <location>
        <begin position="33"/>
        <end position="58"/>
    </location>
</feature>
<protein>
    <submittedName>
        <fullName evidence="2">FxsA family protein</fullName>
    </submittedName>
</protein>
<comment type="caution">
    <text evidence="2">The sequence shown here is derived from an EMBL/GenBank/DDBJ whole genome shotgun (WGS) entry which is preliminary data.</text>
</comment>
<dbReference type="PANTHER" id="PTHR35335:SF1">
    <property type="entry name" value="UPF0716 PROTEIN FXSA"/>
    <property type="match status" value="1"/>
</dbReference>
<evidence type="ECO:0000256" key="1">
    <source>
        <dbReference type="SAM" id="Phobius"/>
    </source>
</evidence>
<evidence type="ECO:0000313" key="2">
    <source>
        <dbReference type="EMBL" id="MDC7718203.1"/>
    </source>
</evidence>
<name>A0ABT5J1D3_9NEIS</name>
<sequence length="153" mass="16800">MRGLLILLLLYPFLEMYSLFSLADHIGGGWTLAWVIVTFLLGSALMRNSKLGGLLTLAGTLREGKVSLFSLLWPLRVMLAGLLLAIPGLVSDVLALLLMLPWKGPKLANIDMSQAFRQPGAQQHGPDNAANGDIIEGEYEHVDRTTPNDRRLH</sequence>
<keyword evidence="1" id="KW-0472">Membrane</keyword>
<dbReference type="Pfam" id="PF04186">
    <property type="entry name" value="FxsA"/>
    <property type="match status" value="1"/>
</dbReference>